<proteinExistence type="predicted"/>
<keyword evidence="1" id="KW-0472">Membrane</keyword>
<feature type="transmembrane region" description="Helical" evidence="1">
    <location>
        <begin position="6"/>
        <end position="27"/>
    </location>
</feature>
<dbReference type="InterPro" id="IPR025509">
    <property type="entry name" value="DUF4396"/>
</dbReference>
<name>A0A0M0G537_9BACI</name>
<keyword evidence="1" id="KW-1133">Transmembrane helix</keyword>
<protein>
    <recommendedName>
        <fullName evidence="2">DUF4396 domain-containing protein</fullName>
    </recommendedName>
</protein>
<feature type="transmembrane region" description="Helical" evidence="1">
    <location>
        <begin position="123"/>
        <end position="141"/>
    </location>
</feature>
<dbReference type="Pfam" id="PF14342">
    <property type="entry name" value="DUF4396"/>
    <property type="match status" value="1"/>
</dbReference>
<dbReference type="EMBL" id="LGUE01000004">
    <property type="protein sequence ID" value="KON84556.1"/>
    <property type="molecule type" value="Genomic_DNA"/>
</dbReference>
<keyword evidence="1" id="KW-0812">Transmembrane</keyword>
<dbReference type="OrthoDB" id="510720at2"/>
<evidence type="ECO:0000259" key="2">
    <source>
        <dbReference type="Pfam" id="PF14342"/>
    </source>
</evidence>
<evidence type="ECO:0000313" key="3">
    <source>
        <dbReference type="EMBL" id="KON84556.1"/>
    </source>
</evidence>
<feature type="transmembrane region" description="Helical" evidence="1">
    <location>
        <begin position="34"/>
        <end position="56"/>
    </location>
</feature>
<organism evidence="3 4">
    <name type="scientific">Rossellomorea marisflavi</name>
    <dbReference type="NCBI Taxonomy" id="189381"/>
    <lineage>
        <taxon>Bacteria</taxon>
        <taxon>Bacillati</taxon>
        <taxon>Bacillota</taxon>
        <taxon>Bacilli</taxon>
        <taxon>Bacillales</taxon>
        <taxon>Bacillaceae</taxon>
        <taxon>Rossellomorea</taxon>
    </lineage>
</organism>
<dbReference type="RefSeq" id="WP_053428153.1">
    <property type="nucleotide sequence ID" value="NZ_LGUE01000004.1"/>
</dbReference>
<dbReference type="AlphaFoldDB" id="A0A0M0G537"/>
<feature type="domain" description="DUF4396" evidence="2">
    <location>
        <begin position="82"/>
        <end position="222"/>
    </location>
</feature>
<evidence type="ECO:0000313" key="4">
    <source>
        <dbReference type="Proteomes" id="UP000037405"/>
    </source>
</evidence>
<accession>A0A0M0G537</accession>
<keyword evidence="4" id="KW-1185">Reference proteome</keyword>
<evidence type="ECO:0000256" key="1">
    <source>
        <dbReference type="SAM" id="Phobius"/>
    </source>
</evidence>
<comment type="caution">
    <text evidence="3">The sequence shown here is derived from an EMBL/GenBank/DDBJ whole genome shotgun (WGS) entry which is preliminary data.</text>
</comment>
<feature type="transmembrane region" description="Helical" evidence="1">
    <location>
        <begin position="162"/>
        <end position="182"/>
    </location>
</feature>
<gene>
    <name evidence="3" type="ORF">AF331_10920</name>
</gene>
<dbReference type="Proteomes" id="UP000037405">
    <property type="component" value="Unassembled WGS sequence"/>
</dbReference>
<sequence length="225" mass="25323">MTTLEWIAAVAIIIGILQAIIIAVDVCRAPQSMWIMNVTWPITGLYMPLIGFWLYFKIGRKDGGHQHAHHEEGMHHTHKPFWQSVIVSTSHCGGGCSIGDLIGAPLVFFAGWTLAGSMLLADYATEFILAYIIGIAFQFYGMRNKEKPLGEELKNAVKADTWSLISFEIGMFGWMVLTHYVLFIQPPHPDSLVFWFMMQVAMMIGFGTSMPANWFLLRKGIKHAM</sequence>
<reference evidence="4" key="1">
    <citation type="submission" date="2015-07" db="EMBL/GenBank/DDBJ databases">
        <title>Fjat-14235 jcm11544.</title>
        <authorList>
            <person name="Liu B."/>
            <person name="Wang J."/>
            <person name="Zhu Y."/>
            <person name="Liu G."/>
            <person name="Chen Q."/>
            <person name="Chen Z."/>
            <person name="Lan J."/>
            <person name="Che J."/>
            <person name="Ge C."/>
            <person name="Shi H."/>
            <person name="Pan Z."/>
            <person name="Liu X."/>
        </authorList>
    </citation>
    <scope>NUCLEOTIDE SEQUENCE [LARGE SCALE GENOMIC DNA]</scope>
    <source>
        <strain evidence="4">JCM 11544</strain>
    </source>
</reference>
<dbReference type="PATRIC" id="fig|189381.12.peg.2196"/>
<feature type="transmembrane region" description="Helical" evidence="1">
    <location>
        <begin position="194"/>
        <end position="217"/>
    </location>
</feature>